<proteinExistence type="predicted"/>
<dbReference type="STRING" id="56484.A0A1Y2FKC9"/>
<dbReference type="AlphaFoldDB" id="A0A1Y2FKC9"/>
<gene>
    <name evidence="4" type="ORF">BCR37DRAFT_331152</name>
</gene>
<keyword evidence="1" id="KW-0805">Transcription regulation</keyword>
<sequence>KKNKRGRPPTVKKSDRISPNVVPPDALQYPLDVQNDETVLSHHDVDGEQKVDENGHLFDGREYRVRTFTIQGRGQRLYMLSTEPARCNGYRDSYLFFIRHKTLHKIQLDEQEKEDLYQRALIPASYRSRQIGVCTARSVFREFGARIVIGGRRIIDDYWVAEYRKHGYKEGELADPEDRLPPPGIEYNRNQYVAWHGASSVYHQAPVPSRYGTRENGMVTRKQRTAAINESNWILEHAQAASRYNADLVGVRATTWRGVYEPHANAMFYPASTQPAGFHWEEA</sequence>
<dbReference type="PANTHER" id="PTHR22597:SF3">
    <property type="entry name" value="CHROMATIN STRUCTURE-REMODELING COMPLEX SUBUNIT RSC7"/>
    <property type="match status" value="1"/>
</dbReference>
<dbReference type="GO" id="GO:0016586">
    <property type="term" value="C:RSC-type complex"/>
    <property type="evidence" value="ECO:0007669"/>
    <property type="project" value="TreeGrafter"/>
</dbReference>
<reference evidence="4 5" key="1">
    <citation type="submission" date="2016-07" db="EMBL/GenBank/DDBJ databases">
        <title>Pervasive Adenine N6-methylation of Active Genes in Fungi.</title>
        <authorList>
            <consortium name="DOE Joint Genome Institute"/>
            <person name="Mondo S.J."/>
            <person name="Dannebaum R.O."/>
            <person name="Kuo R.C."/>
            <person name="Labutti K."/>
            <person name="Haridas S."/>
            <person name="Kuo A."/>
            <person name="Salamov A."/>
            <person name="Ahrendt S.R."/>
            <person name="Lipzen A."/>
            <person name="Sullivan W."/>
            <person name="Andreopoulos W.B."/>
            <person name="Clum A."/>
            <person name="Lindquist E."/>
            <person name="Daum C."/>
            <person name="Ramamoorthy G.K."/>
            <person name="Gryganskyi A."/>
            <person name="Culley D."/>
            <person name="Magnuson J.K."/>
            <person name="James T.Y."/>
            <person name="O'Malley M.A."/>
            <person name="Stajich J.E."/>
            <person name="Spatafora J.W."/>
            <person name="Visel A."/>
            <person name="Grigoriev I.V."/>
        </authorList>
    </citation>
    <scope>NUCLEOTIDE SEQUENCE [LARGE SCALE GENOMIC DNA]</scope>
    <source>
        <strain evidence="4 5">12-1054</strain>
    </source>
</reference>
<dbReference type="PANTHER" id="PTHR22597">
    <property type="entry name" value="POLYCOMB GROUP PROTEIN"/>
    <property type="match status" value="1"/>
</dbReference>
<name>A0A1Y2FKC9_PROLT</name>
<keyword evidence="5" id="KW-1185">Reference proteome</keyword>
<evidence type="ECO:0000256" key="2">
    <source>
        <dbReference type="ARBA" id="ARBA00023163"/>
    </source>
</evidence>
<comment type="caution">
    <text evidence="4">The sequence shown here is derived from an EMBL/GenBank/DDBJ whole genome shotgun (WGS) entry which is preliminary data.</text>
</comment>
<dbReference type="GeneID" id="63783608"/>
<dbReference type="Proteomes" id="UP000193685">
    <property type="component" value="Unassembled WGS sequence"/>
</dbReference>
<dbReference type="Pfam" id="PF08624">
    <property type="entry name" value="CRC_subunit"/>
    <property type="match status" value="1"/>
</dbReference>
<dbReference type="EMBL" id="MCFI01000007">
    <property type="protein sequence ID" value="ORY83676.1"/>
    <property type="molecule type" value="Genomic_DNA"/>
</dbReference>
<dbReference type="RefSeq" id="XP_040725971.1">
    <property type="nucleotide sequence ID" value="XM_040867009.1"/>
</dbReference>
<feature type="non-terminal residue" evidence="4">
    <location>
        <position position="283"/>
    </location>
</feature>
<protein>
    <submittedName>
        <fullName evidence="4">Chromatin remodelling complex Rsc7/Swp82 subunit-domain-containing protein</fullName>
    </submittedName>
</protein>
<feature type="region of interest" description="Disordered" evidence="3">
    <location>
        <begin position="1"/>
        <end position="27"/>
    </location>
</feature>
<keyword evidence="2" id="KW-0804">Transcription</keyword>
<evidence type="ECO:0000256" key="3">
    <source>
        <dbReference type="SAM" id="MobiDB-lite"/>
    </source>
</evidence>
<dbReference type="InterPro" id="IPR013933">
    <property type="entry name" value="CRC_Rsc7/Swp82"/>
</dbReference>
<evidence type="ECO:0000313" key="4">
    <source>
        <dbReference type="EMBL" id="ORY83676.1"/>
    </source>
</evidence>
<dbReference type="OrthoDB" id="5598844at2759"/>
<evidence type="ECO:0000313" key="5">
    <source>
        <dbReference type="Proteomes" id="UP000193685"/>
    </source>
</evidence>
<dbReference type="GO" id="GO:0031490">
    <property type="term" value="F:chromatin DNA binding"/>
    <property type="evidence" value="ECO:0007669"/>
    <property type="project" value="TreeGrafter"/>
</dbReference>
<dbReference type="OMA" id="CRTFTCL"/>
<organism evidence="4 5">
    <name type="scientific">Protomyces lactucae-debilis</name>
    <dbReference type="NCBI Taxonomy" id="2754530"/>
    <lineage>
        <taxon>Eukaryota</taxon>
        <taxon>Fungi</taxon>
        <taxon>Dikarya</taxon>
        <taxon>Ascomycota</taxon>
        <taxon>Taphrinomycotina</taxon>
        <taxon>Taphrinomycetes</taxon>
        <taxon>Taphrinales</taxon>
        <taxon>Protomycetaceae</taxon>
        <taxon>Protomyces</taxon>
    </lineage>
</organism>
<feature type="non-terminal residue" evidence="4">
    <location>
        <position position="1"/>
    </location>
</feature>
<accession>A0A1Y2FKC9</accession>
<evidence type="ECO:0000256" key="1">
    <source>
        <dbReference type="ARBA" id="ARBA00023015"/>
    </source>
</evidence>